<accession>A0A212K5Z2</accession>
<dbReference type="EMBL" id="FLUL01000001">
    <property type="protein sequence ID" value="SBW07131.1"/>
    <property type="molecule type" value="Genomic_DNA"/>
</dbReference>
<reference evidence="2" key="1">
    <citation type="submission" date="2016-04" db="EMBL/GenBank/DDBJ databases">
        <authorList>
            <person name="Evans L.H."/>
            <person name="Alamgir A."/>
            <person name="Owens N."/>
            <person name="Weber N.D."/>
            <person name="Virtaneva K."/>
            <person name="Barbian K."/>
            <person name="Babar A."/>
            <person name="Rosenke K."/>
        </authorList>
    </citation>
    <scope>NUCLEOTIDE SEQUENCE</scope>
    <source>
        <strain evidence="2">86-2</strain>
    </source>
</reference>
<dbReference type="AlphaFoldDB" id="A0A212K5Z2"/>
<dbReference type="Gene3D" id="3.10.450.50">
    <property type="match status" value="1"/>
</dbReference>
<dbReference type="RefSeq" id="WP_296951543.1">
    <property type="nucleotide sequence ID" value="NZ_LT599021.1"/>
</dbReference>
<evidence type="ECO:0000259" key="1">
    <source>
        <dbReference type="Pfam" id="PF12680"/>
    </source>
</evidence>
<feature type="domain" description="SnoaL-like" evidence="1">
    <location>
        <begin position="17"/>
        <end position="111"/>
    </location>
</feature>
<dbReference type="Pfam" id="PF12680">
    <property type="entry name" value="SnoaL_2"/>
    <property type="match status" value="1"/>
</dbReference>
<sequence>MDKEIIKNKIIEMEVAALELWNKGNPDGYLAIYSPDFTYFDPYQEKRLDGFERIKELYESMRNNFQVERYEMIDPVVQVYPQTAVLTYNLISYSGKELYRWNCTEVYQLNDKAEWKIIHNHWSLIKPLG</sequence>
<protein>
    <recommendedName>
        <fullName evidence="1">SnoaL-like domain-containing protein</fullName>
    </recommendedName>
</protein>
<dbReference type="InterPro" id="IPR037401">
    <property type="entry name" value="SnoaL-like"/>
</dbReference>
<dbReference type="SUPFAM" id="SSF54427">
    <property type="entry name" value="NTF2-like"/>
    <property type="match status" value="1"/>
</dbReference>
<evidence type="ECO:0000313" key="2">
    <source>
        <dbReference type="EMBL" id="SBW07131.1"/>
    </source>
</evidence>
<dbReference type="InterPro" id="IPR032710">
    <property type="entry name" value="NTF2-like_dom_sf"/>
</dbReference>
<name>A0A212K5Z2_9BACT</name>
<proteinExistence type="predicted"/>
<gene>
    <name evidence="2" type="ORF">KL86DYS2_13110</name>
</gene>
<organism evidence="2">
    <name type="scientific">uncultured Dysgonomonas sp</name>
    <dbReference type="NCBI Taxonomy" id="206096"/>
    <lineage>
        <taxon>Bacteria</taxon>
        <taxon>Pseudomonadati</taxon>
        <taxon>Bacteroidota</taxon>
        <taxon>Bacteroidia</taxon>
        <taxon>Bacteroidales</taxon>
        <taxon>Dysgonomonadaceae</taxon>
        <taxon>Dysgonomonas</taxon>
        <taxon>environmental samples</taxon>
    </lineage>
</organism>